<protein>
    <submittedName>
        <fullName evidence="1">Uncharacterized protein</fullName>
    </submittedName>
</protein>
<comment type="caution">
    <text evidence="1">The sequence shown here is derived from an EMBL/GenBank/DDBJ whole genome shotgun (WGS) entry which is preliminary data.</text>
</comment>
<gene>
    <name evidence="1" type="ORF">LCGC14_1563070</name>
</gene>
<dbReference type="EMBL" id="LAZR01012095">
    <property type="protein sequence ID" value="KKM43477.1"/>
    <property type="molecule type" value="Genomic_DNA"/>
</dbReference>
<reference evidence="1" key="1">
    <citation type="journal article" date="2015" name="Nature">
        <title>Complex archaea that bridge the gap between prokaryotes and eukaryotes.</title>
        <authorList>
            <person name="Spang A."/>
            <person name="Saw J.H."/>
            <person name="Jorgensen S.L."/>
            <person name="Zaremba-Niedzwiedzka K."/>
            <person name="Martijn J."/>
            <person name="Lind A.E."/>
            <person name="van Eijk R."/>
            <person name="Schleper C."/>
            <person name="Guy L."/>
            <person name="Ettema T.J."/>
        </authorList>
    </citation>
    <scope>NUCLEOTIDE SEQUENCE</scope>
</reference>
<feature type="non-terminal residue" evidence="1">
    <location>
        <position position="57"/>
    </location>
</feature>
<accession>A0A0F9ILW1</accession>
<proteinExistence type="predicted"/>
<evidence type="ECO:0000313" key="1">
    <source>
        <dbReference type="EMBL" id="KKM43477.1"/>
    </source>
</evidence>
<organism evidence="1">
    <name type="scientific">marine sediment metagenome</name>
    <dbReference type="NCBI Taxonomy" id="412755"/>
    <lineage>
        <taxon>unclassified sequences</taxon>
        <taxon>metagenomes</taxon>
        <taxon>ecological metagenomes</taxon>
    </lineage>
</organism>
<sequence length="57" mass="6666">MIMISFGLICLLLLVIYFSRGWSIYIINGGQVVLRIPLEGINEKLWEWIDKGYHLKV</sequence>
<dbReference type="AlphaFoldDB" id="A0A0F9ILW1"/>
<name>A0A0F9ILW1_9ZZZZ</name>